<dbReference type="Proteomes" id="UP000789860">
    <property type="component" value="Unassembled WGS sequence"/>
</dbReference>
<reference evidence="1" key="1">
    <citation type="submission" date="2021-06" db="EMBL/GenBank/DDBJ databases">
        <authorList>
            <person name="Kallberg Y."/>
            <person name="Tangrot J."/>
            <person name="Rosling A."/>
        </authorList>
    </citation>
    <scope>NUCLEOTIDE SEQUENCE</scope>
    <source>
        <strain evidence="1">AU212A</strain>
    </source>
</reference>
<keyword evidence="2" id="KW-1185">Reference proteome</keyword>
<comment type="caution">
    <text evidence="1">The sequence shown here is derived from an EMBL/GenBank/DDBJ whole genome shotgun (WGS) entry which is preliminary data.</text>
</comment>
<accession>A0ACA9L1E8</accession>
<name>A0ACA9L1E8_9GLOM</name>
<dbReference type="EMBL" id="CAJVPM010003654">
    <property type="protein sequence ID" value="CAG8504305.1"/>
    <property type="molecule type" value="Genomic_DNA"/>
</dbReference>
<protein>
    <submittedName>
        <fullName evidence="1">2210_t:CDS:1</fullName>
    </submittedName>
</protein>
<evidence type="ECO:0000313" key="1">
    <source>
        <dbReference type="EMBL" id="CAG8504305.1"/>
    </source>
</evidence>
<proteinExistence type="predicted"/>
<gene>
    <name evidence="1" type="ORF">SCALOS_LOCUS3384</name>
</gene>
<organism evidence="1 2">
    <name type="scientific">Scutellospora calospora</name>
    <dbReference type="NCBI Taxonomy" id="85575"/>
    <lineage>
        <taxon>Eukaryota</taxon>
        <taxon>Fungi</taxon>
        <taxon>Fungi incertae sedis</taxon>
        <taxon>Mucoromycota</taxon>
        <taxon>Glomeromycotina</taxon>
        <taxon>Glomeromycetes</taxon>
        <taxon>Diversisporales</taxon>
        <taxon>Gigasporaceae</taxon>
        <taxon>Scutellospora</taxon>
    </lineage>
</organism>
<evidence type="ECO:0000313" key="2">
    <source>
        <dbReference type="Proteomes" id="UP000789860"/>
    </source>
</evidence>
<sequence>MSFTNSSKNFNFNINTLKLTPEKLAEWSKRRAPNTLPLSQAFRKESSQPPQPNQRQQPSVEFHSQPPPPDQSQQPSVEFPSQLQSSDQRQQSMVVVVKESLRTDQRQQSSEDFSSQLPPSDQRQEP</sequence>
<feature type="non-terminal residue" evidence="1">
    <location>
        <position position="126"/>
    </location>
</feature>